<dbReference type="FunCoup" id="A0A1U8AWN3">
    <property type="interactions" value="172"/>
</dbReference>
<dbReference type="RefSeq" id="XP_010271033.1">
    <property type="nucleotide sequence ID" value="XM_010272731.2"/>
</dbReference>
<dbReference type="OrthoDB" id="913780at2759"/>
<dbReference type="SUPFAM" id="SSF52833">
    <property type="entry name" value="Thioredoxin-like"/>
    <property type="match status" value="1"/>
</dbReference>
<dbReference type="AlphaFoldDB" id="A0A1U8AWN3"/>
<sequence length="385" mass="41723">MELSGVLLRQVPCLSGAGFDNQSLISSSTSGLCADAGSSFSGNLRFPGSRDAKVFQRARRLSAYSVSGFSNDGHLQYYVSPRSGGNKKEKSSEMATMKKSKLLKELSRDLLMFSGTGFGLEVGNGIVTEDNGKMITEAAEVLLAQLQQLRAKEKEMKKKRKQEKARLKATQMKTKTRAQCESSGSSSESSDIECGEVVSMKMSRLRDRALVETKLDASKQDTSAVLTTPSLLIQENRAEGIEKIEDCSIQTCSRQGCCNQKDSGGCSKVSSNDYRRSKPVVVGEASTERIEVCMGGKCKKMGAEMLLEEFGKRVGVEGVVVGCKCMGKCREGPNIRVFNQLGTEEVDDGRPSNPLCIGVGLEDVGMVVANFFGEERKDLGLATRM</sequence>
<organism evidence="2 3">
    <name type="scientific">Nelumbo nucifera</name>
    <name type="common">Sacred lotus</name>
    <dbReference type="NCBI Taxonomy" id="4432"/>
    <lineage>
        <taxon>Eukaryota</taxon>
        <taxon>Viridiplantae</taxon>
        <taxon>Streptophyta</taxon>
        <taxon>Embryophyta</taxon>
        <taxon>Tracheophyta</taxon>
        <taxon>Spermatophyta</taxon>
        <taxon>Magnoliopsida</taxon>
        <taxon>Proteales</taxon>
        <taxon>Nelumbonaceae</taxon>
        <taxon>Nelumbo</taxon>
    </lineage>
</organism>
<protein>
    <submittedName>
        <fullName evidence="3">Uncharacterized protein LOC104607169</fullName>
    </submittedName>
</protein>
<keyword evidence="2" id="KW-1185">Reference proteome</keyword>
<feature type="region of interest" description="Disordered" evidence="1">
    <location>
        <begin position="157"/>
        <end position="193"/>
    </location>
</feature>
<dbReference type="CDD" id="cd02980">
    <property type="entry name" value="TRX_Fd_family"/>
    <property type="match status" value="1"/>
</dbReference>
<gene>
    <name evidence="3" type="primary">LOC104607169</name>
</gene>
<name>A0A1U8AWN3_NELNU</name>
<dbReference type="Proteomes" id="UP000189703">
    <property type="component" value="Unplaced"/>
</dbReference>
<dbReference type="Gene3D" id="3.40.30.10">
    <property type="entry name" value="Glutaredoxin"/>
    <property type="match status" value="1"/>
</dbReference>
<dbReference type="STRING" id="4432.A0A1U8AWN3"/>
<feature type="compositionally biased region" description="Polar residues" evidence="1">
    <location>
        <begin position="171"/>
        <end position="180"/>
    </location>
</feature>
<dbReference type="KEGG" id="nnu:104607169"/>
<proteinExistence type="predicted"/>
<dbReference type="InParanoid" id="A0A1U8AWN3"/>
<accession>A0A1U8AWN3</accession>
<evidence type="ECO:0000313" key="3">
    <source>
        <dbReference type="RefSeq" id="XP_010271033.1"/>
    </source>
</evidence>
<dbReference type="InterPro" id="IPR036249">
    <property type="entry name" value="Thioredoxin-like_sf"/>
</dbReference>
<dbReference type="GeneID" id="104607169"/>
<evidence type="ECO:0000313" key="2">
    <source>
        <dbReference type="Proteomes" id="UP000189703"/>
    </source>
</evidence>
<reference evidence="3" key="1">
    <citation type="submission" date="2025-08" db="UniProtKB">
        <authorList>
            <consortium name="RefSeq"/>
        </authorList>
    </citation>
    <scope>IDENTIFICATION</scope>
</reference>
<dbReference type="OMA" id="KNGPNIR"/>
<dbReference type="eggNOG" id="ENOG502RS12">
    <property type="taxonomic scope" value="Eukaryota"/>
</dbReference>
<evidence type="ECO:0000256" key="1">
    <source>
        <dbReference type="SAM" id="MobiDB-lite"/>
    </source>
</evidence>